<evidence type="ECO:0000259" key="2">
    <source>
        <dbReference type="Pfam" id="PF00892"/>
    </source>
</evidence>
<dbReference type="AlphaFoldDB" id="A0YGV4"/>
<dbReference type="GO" id="GO:0016020">
    <property type="term" value="C:membrane"/>
    <property type="evidence" value="ECO:0007669"/>
    <property type="project" value="InterPro"/>
</dbReference>
<feature type="transmembrane region" description="Helical" evidence="1">
    <location>
        <begin position="250"/>
        <end position="267"/>
    </location>
</feature>
<comment type="caution">
    <text evidence="3">The sequence shown here is derived from an EMBL/GenBank/DDBJ whole genome shotgun (WGS) entry which is preliminary data.</text>
</comment>
<sequence length="271" mass="29276">MLFAMFLGACIDVAVKALASDYSTSQIVLLRTLFALPLVLLFCYYQGGLQSIISPRWRWQLYRGLLTAGLNFGFFYGLAYIPLVTAVLLAYISPVIIVLLSYFVLKERVGSQRLIGCALGVLGVVFVLRPGTMEWHPAMLSILGSSVCWALLSISNRQLAGLESTAALTFHTLPISGLLAAILTAGHWVEPQHADWLLFAIVGISAGGLHFFVALAYKSARAATIAPLEYSNLIFTGAAAYLFWQEVPTIATMIGGLAILAGGFLAVRARD</sequence>
<proteinExistence type="predicted"/>
<dbReference type="OrthoDB" id="148351at2"/>
<dbReference type="PANTHER" id="PTHR22911:SF103">
    <property type="entry name" value="BLR2811 PROTEIN"/>
    <property type="match status" value="1"/>
</dbReference>
<feature type="transmembrane region" description="Helical" evidence="1">
    <location>
        <begin position="61"/>
        <end position="81"/>
    </location>
</feature>
<feature type="transmembrane region" description="Helical" evidence="1">
    <location>
        <begin position="29"/>
        <end position="49"/>
    </location>
</feature>
<dbReference type="InterPro" id="IPR000620">
    <property type="entry name" value="EamA_dom"/>
</dbReference>
<feature type="domain" description="EamA" evidence="2">
    <location>
        <begin position="138"/>
        <end position="267"/>
    </location>
</feature>
<dbReference type="eggNOG" id="COG0697">
    <property type="taxonomic scope" value="Bacteria"/>
</dbReference>
<evidence type="ECO:0000313" key="3">
    <source>
        <dbReference type="EMBL" id="EAW29972.1"/>
    </source>
</evidence>
<keyword evidence="1" id="KW-0472">Membrane</keyword>
<dbReference type="PANTHER" id="PTHR22911">
    <property type="entry name" value="ACYL-MALONYL CONDENSING ENZYME-RELATED"/>
    <property type="match status" value="1"/>
</dbReference>
<feature type="domain" description="EamA" evidence="2">
    <location>
        <begin position="2"/>
        <end position="128"/>
    </location>
</feature>
<dbReference type="Proteomes" id="UP000004931">
    <property type="component" value="Unassembled WGS sequence"/>
</dbReference>
<keyword evidence="4" id="KW-1185">Reference proteome</keyword>
<organism evidence="3 4">
    <name type="scientific">marine gamma proteobacterium HTCC2143</name>
    <dbReference type="NCBI Taxonomy" id="247633"/>
    <lineage>
        <taxon>Bacteria</taxon>
        <taxon>Pseudomonadati</taxon>
        <taxon>Pseudomonadota</taxon>
        <taxon>Gammaproteobacteria</taxon>
        <taxon>Cellvibrionales</taxon>
        <taxon>Spongiibacteraceae</taxon>
        <taxon>BD1-7 clade</taxon>
    </lineage>
</organism>
<dbReference type="InterPro" id="IPR037185">
    <property type="entry name" value="EmrE-like"/>
</dbReference>
<feature type="transmembrane region" description="Helical" evidence="1">
    <location>
        <begin position="166"/>
        <end position="184"/>
    </location>
</feature>
<keyword evidence="1" id="KW-1133">Transmembrane helix</keyword>
<feature type="transmembrane region" description="Helical" evidence="1">
    <location>
        <begin position="112"/>
        <end position="129"/>
    </location>
</feature>
<reference evidence="3 4" key="1">
    <citation type="journal article" date="2010" name="J. Bacteriol.">
        <title>Genome sequence of the oligotrophic marine Gammaproteobacterium HTCC2143, isolated from the Oregon Coast.</title>
        <authorList>
            <person name="Oh H.M."/>
            <person name="Kang I."/>
            <person name="Ferriera S."/>
            <person name="Giovannoni S.J."/>
            <person name="Cho J.C."/>
        </authorList>
    </citation>
    <scope>NUCLEOTIDE SEQUENCE [LARGE SCALE GENOMIC DNA]</scope>
    <source>
        <strain evidence="3 4">HTCC2143</strain>
    </source>
</reference>
<dbReference type="STRING" id="247633.GP2143_06754"/>
<dbReference type="Gene3D" id="1.10.3730.20">
    <property type="match status" value="1"/>
</dbReference>
<feature type="transmembrane region" description="Helical" evidence="1">
    <location>
        <begin position="196"/>
        <end position="217"/>
    </location>
</feature>
<protein>
    <recommendedName>
        <fullName evidence="2">EamA domain-containing protein</fullName>
    </recommendedName>
</protein>
<name>A0YGV4_9GAMM</name>
<dbReference type="SUPFAM" id="SSF103481">
    <property type="entry name" value="Multidrug resistance efflux transporter EmrE"/>
    <property type="match status" value="2"/>
</dbReference>
<keyword evidence="1" id="KW-0812">Transmembrane</keyword>
<dbReference type="EMBL" id="AAVT01000012">
    <property type="protein sequence ID" value="EAW29972.1"/>
    <property type="molecule type" value="Genomic_DNA"/>
</dbReference>
<feature type="transmembrane region" description="Helical" evidence="1">
    <location>
        <begin position="135"/>
        <end position="154"/>
    </location>
</feature>
<accession>A0YGV4</accession>
<gene>
    <name evidence="3" type="ORF">GP2143_06754</name>
</gene>
<dbReference type="Pfam" id="PF00892">
    <property type="entry name" value="EamA"/>
    <property type="match status" value="2"/>
</dbReference>
<feature type="transmembrane region" description="Helical" evidence="1">
    <location>
        <begin position="87"/>
        <end position="105"/>
    </location>
</feature>
<evidence type="ECO:0000313" key="4">
    <source>
        <dbReference type="Proteomes" id="UP000004931"/>
    </source>
</evidence>
<evidence type="ECO:0000256" key="1">
    <source>
        <dbReference type="SAM" id="Phobius"/>
    </source>
</evidence>
<feature type="transmembrane region" description="Helical" evidence="1">
    <location>
        <begin position="224"/>
        <end position="244"/>
    </location>
</feature>